<name>A0ABU9DGI7_9BACL</name>
<keyword evidence="3" id="KW-1185">Reference proteome</keyword>
<dbReference type="SUPFAM" id="SSF53254">
    <property type="entry name" value="Phosphoglycerate mutase-like"/>
    <property type="match status" value="1"/>
</dbReference>
<evidence type="ECO:0000313" key="2">
    <source>
        <dbReference type="EMBL" id="MEK8127381.1"/>
    </source>
</evidence>
<dbReference type="PANTHER" id="PTHR46517:SF1">
    <property type="entry name" value="FRUCTOSE-2,6-BISPHOSPHATASE TIGAR"/>
    <property type="match status" value="1"/>
</dbReference>
<dbReference type="Proteomes" id="UP001469365">
    <property type="component" value="Unassembled WGS sequence"/>
</dbReference>
<dbReference type="RefSeq" id="WP_341414428.1">
    <property type="nucleotide sequence ID" value="NZ_JBBPCC010000002.1"/>
</dbReference>
<organism evidence="2 3">
    <name type="scientific">Paenibacillus filicis</name>
    <dbReference type="NCBI Taxonomy" id="669464"/>
    <lineage>
        <taxon>Bacteria</taxon>
        <taxon>Bacillati</taxon>
        <taxon>Bacillota</taxon>
        <taxon>Bacilli</taxon>
        <taxon>Bacillales</taxon>
        <taxon>Paenibacillaceae</taxon>
        <taxon>Paenibacillus</taxon>
    </lineage>
</organism>
<protein>
    <submittedName>
        <fullName evidence="2">Histidine phosphatase family protein</fullName>
        <ecNumber evidence="2">3.1.3.-</ecNumber>
    </submittedName>
</protein>
<gene>
    <name evidence="2" type="ORF">WMW72_05575</name>
</gene>
<dbReference type="EMBL" id="JBBPCC010000002">
    <property type="protein sequence ID" value="MEK8127381.1"/>
    <property type="molecule type" value="Genomic_DNA"/>
</dbReference>
<accession>A0ABU9DGI7</accession>
<comment type="caution">
    <text evidence="2">The sequence shown here is derived from an EMBL/GenBank/DDBJ whole genome shotgun (WGS) entry which is preliminary data.</text>
</comment>
<sequence length="199" mass="22257">MTTIGFIRHGTTEWNLAGRMQGQMDTPLAEVGRLQADRLARRLLGGQWDGLIASDLQRAKETAERIAAITGIPLLGVDARLRERSFGLIEGTTLEERLARWGEDWRGADVGMETDEALLERWQSFLDDAEREWTGRRVLIVSHGGYIAPVIESILNQALDTHLMNTSFSVMHRSGTGWEFQLLNCTAHLELTDKAEQGA</sequence>
<proteinExistence type="predicted"/>
<dbReference type="CDD" id="cd07067">
    <property type="entry name" value="HP_PGM_like"/>
    <property type="match status" value="1"/>
</dbReference>
<dbReference type="Gene3D" id="3.40.50.1240">
    <property type="entry name" value="Phosphoglycerate mutase-like"/>
    <property type="match status" value="1"/>
</dbReference>
<evidence type="ECO:0000313" key="3">
    <source>
        <dbReference type="Proteomes" id="UP001469365"/>
    </source>
</evidence>
<dbReference type="Pfam" id="PF00300">
    <property type="entry name" value="His_Phos_1"/>
    <property type="match status" value="1"/>
</dbReference>
<dbReference type="PANTHER" id="PTHR46517">
    <property type="entry name" value="FRUCTOSE-2,6-BISPHOSPHATASE TIGAR"/>
    <property type="match status" value="1"/>
</dbReference>
<reference evidence="2 3" key="1">
    <citation type="submission" date="2024-04" db="EMBL/GenBank/DDBJ databases">
        <title>draft genome sequnece of Paenibacillus filicis.</title>
        <authorList>
            <person name="Kim D.-U."/>
        </authorList>
    </citation>
    <scope>NUCLEOTIDE SEQUENCE [LARGE SCALE GENOMIC DNA]</scope>
    <source>
        <strain evidence="2 3">KACC14197</strain>
    </source>
</reference>
<dbReference type="EC" id="3.1.3.-" evidence="2"/>
<dbReference type="SMART" id="SM00855">
    <property type="entry name" value="PGAM"/>
    <property type="match status" value="1"/>
</dbReference>
<keyword evidence="1 2" id="KW-0378">Hydrolase</keyword>
<dbReference type="GO" id="GO:0016787">
    <property type="term" value="F:hydrolase activity"/>
    <property type="evidence" value="ECO:0007669"/>
    <property type="project" value="UniProtKB-KW"/>
</dbReference>
<dbReference type="InterPro" id="IPR051695">
    <property type="entry name" value="Phosphoglycerate_Mutase"/>
</dbReference>
<evidence type="ECO:0000256" key="1">
    <source>
        <dbReference type="ARBA" id="ARBA00022801"/>
    </source>
</evidence>
<dbReference type="InterPro" id="IPR029033">
    <property type="entry name" value="His_PPase_superfam"/>
</dbReference>
<dbReference type="InterPro" id="IPR013078">
    <property type="entry name" value="His_Pase_superF_clade-1"/>
</dbReference>